<accession>F8L3U1</accession>
<reference evidence="2 3" key="2">
    <citation type="journal article" date="2011" name="Mol. Biol. Evol.">
        <title>Unity in variety--the pan-genome of the Chlamydiae.</title>
        <authorList>
            <person name="Collingro A."/>
            <person name="Tischler P."/>
            <person name="Weinmaier T."/>
            <person name="Penz T."/>
            <person name="Heinz E."/>
            <person name="Brunham R.C."/>
            <person name="Read T.D."/>
            <person name="Bavoil P.M."/>
            <person name="Sachse K."/>
            <person name="Kahane S."/>
            <person name="Friedman M.G."/>
            <person name="Rattei T."/>
            <person name="Myers G.S."/>
            <person name="Horn M."/>
        </authorList>
    </citation>
    <scope>NUCLEOTIDE SEQUENCE [LARGE SCALE GENOMIC DNA]</scope>
    <source>
        <strain evidence="3">ATCC VR-1471 / Z</strain>
    </source>
</reference>
<gene>
    <name evidence="2" type="ordered locus">SNE_A20880</name>
</gene>
<dbReference type="Proteomes" id="UP000000496">
    <property type="component" value="Chromosome gsn.131"/>
</dbReference>
<dbReference type="SUPFAM" id="SSF56784">
    <property type="entry name" value="HAD-like"/>
    <property type="match status" value="1"/>
</dbReference>
<dbReference type="STRING" id="331113.SNE_A20880"/>
<reference key="1">
    <citation type="journal article" date="2011" name="Mol. Biol. Evol.">
        <title>Unity in variety -- the pan-genome of the Chlamydiae.</title>
        <authorList>
            <person name="Collingro A."/>
            <person name="Tischler P."/>
            <person name="Weinmaier T."/>
            <person name="Penz T."/>
            <person name="Heinz E."/>
            <person name="Brunham R.C."/>
            <person name="Read T.D."/>
            <person name="Bavoil P.M."/>
            <person name="Sachse K."/>
            <person name="Kahane S."/>
            <person name="Friedman M.G."/>
            <person name="Rattei T."/>
            <person name="Myers G.S.A."/>
            <person name="Horn M."/>
        </authorList>
    </citation>
    <scope>NUCLEOTIDE SEQUENCE</scope>
    <source>
        <strain>Z</strain>
    </source>
</reference>
<dbReference type="HOGENOM" id="CLU_087929_0_0_0"/>
<keyword evidence="3" id="KW-1185">Reference proteome</keyword>
<name>F8L3U1_SIMNZ</name>
<keyword evidence="1" id="KW-0732">Signal</keyword>
<evidence type="ECO:0000313" key="3">
    <source>
        <dbReference type="Proteomes" id="UP000000496"/>
    </source>
</evidence>
<proteinExistence type="predicted"/>
<dbReference type="InterPro" id="IPR036412">
    <property type="entry name" value="HAD-like_sf"/>
</dbReference>
<dbReference type="InterPro" id="IPR022565">
    <property type="entry name" value="DUF2608"/>
</dbReference>
<organism evidence="2 3">
    <name type="scientific">Simkania negevensis (strain ATCC VR-1471 / DSM 27360 / Z)</name>
    <dbReference type="NCBI Taxonomy" id="331113"/>
    <lineage>
        <taxon>Bacteria</taxon>
        <taxon>Pseudomonadati</taxon>
        <taxon>Chlamydiota</taxon>
        <taxon>Chlamydiia</taxon>
        <taxon>Parachlamydiales</taxon>
        <taxon>Simkaniaceae</taxon>
        <taxon>Simkania</taxon>
    </lineage>
</organism>
<dbReference type="AlphaFoldDB" id="F8L3U1"/>
<evidence type="ECO:0000313" key="2">
    <source>
        <dbReference type="EMBL" id="CCB89965.1"/>
    </source>
</evidence>
<dbReference type="OrthoDB" id="21368at2"/>
<dbReference type="Pfam" id="PF11019">
    <property type="entry name" value="DUF2608"/>
    <property type="match status" value="1"/>
</dbReference>
<dbReference type="EMBL" id="FR872582">
    <property type="protein sequence ID" value="CCB89965.1"/>
    <property type="molecule type" value="Genomic_DNA"/>
</dbReference>
<protein>
    <recommendedName>
        <fullName evidence="4">DUF2608 domain-containing protein</fullName>
    </recommendedName>
</protein>
<evidence type="ECO:0008006" key="4">
    <source>
        <dbReference type="Google" id="ProtNLM"/>
    </source>
</evidence>
<evidence type="ECO:0000256" key="1">
    <source>
        <dbReference type="ARBA" id="ARBA00022729"/>
    </source>
</evidence>
<sequence>MKPKSLLFLFLLPFSWIWGEIEKTTHWEPIREAIEHAPANTWVIFDVDDVLLIPEDAIFHPAHQDTFVMHADRLHEKMEHEELMHLWGILFSTRKAKLVDIEVLQVLELIQNRLMRAFALTHCGTGKVGGIEKLEDWRIAELNSLGICFDALSQCDIESEFDQYRGKYGVAILKSGVIFAADFDKGAILMHAFDVIGEMPKQLIFIDDKRHNLTAVESACLARGIAFQGFEYVAVAENDPFPINLEKVDIQFRVLENEKKWLSDQELEEYP</sequence>
<dbReference type="KEGG" id="sng:SNE_A20880"/>
<dbReference type="eggNOG" id="ENOG50332XD">
    <property type="taxonomic scope" value="Bacteria"/>
</dbReference>